<dbReference type="Proteomes" id="UP001530400">
    <property type="component" value="Unassembled WGS sequence"/>
</dbReference>
<reference evidence="2 3" key="1">
    <citation type="submission" date="2024-10" db="EMBL/GenBank/DDBJ databases">
        <title>Updated reference genomes for cyclostephanoid diatoms.</title>
        <authorList>
            <person name="Roberts W.R."/>
            <person name="Alverson A.J."/>
        </authorList>
    </citation>
    <scope>NUCLEOTIDE SEQUENCE [LARGE SCALE GENOMIC DNA]</scope>
    <source>
        <strain evidence="2 3">AJA010-31</strain>
    </source>
</reference>
<comment type="caution">
    <text evidence="2">The sequence shown here is derived from an EMBL/GenBank/DDBJ whole genome shotgun (WGS) entry which is preliminary data.</text>
</comment>
<proteinExistence type="predicted"/>
<dbReference type="InterPro" id="IPR029044">
    <property type="entry name" value="Nucleotide-diphossugar_trans"/>
</dbReference>
<dbReference type="AlphaFoldDB" id="A0ABD3PHD4"/>
<gene>
    <name evidence="2" type="ORF">ACHAWO_005120</name>
</gene>
<dbReference type="EMBL" id="JALLPJ020000623">
    <property type="protein sequence ID" value="KAL3787136.1"/>
    <property type="molecule type" value="Genomic_DNA"/>
</dbReference>
<evidence type="ECO:0000313" key="3">
    <source>
        <dbReference type="Proteomes" id="UP001530400"/>
    </source>
</evidence>
<keyword evidence="1" id="KW-0812">Transmembrane</keyword>
<dbReference type="Gene3D" id="3.90.550.10">
    <property type="entry name" value="Spore Coat Polysaccharide Biosynthesis Protein SpsA, Chain A"/>
    <property type="match status" value="1"/>
</dbReference>
<keyword evidence="1" id="KW-0472">Membrane</keyword>
<evidence type="ECO:0000313" key="2">
    <source>
        <dbReference type="EMBL" id="KAL3787136.1"/>
    </source>
</evidence>
<evidence type="ECO:0000256" key="1">
    <source>
        <dbReference type="SAM" id="Phobius"/>
    </source>
</evidence>
<evidence type="ECO:0008006" key="4">
    <source>
        <dbReference type="Google" id="ProtNLM"/>
    </source>
</evidence>
<sequence>MSTPHSPQTMCIKTNHPTLNLNARRGSNPKRRRISLHYFFIGLVLTTIIIFTLGYHLFYRSSRRHKGLNEGFRHGNIRVLGLTGHESSYASDYTNAKATIGYVVTITHCPPSGSIGPELADAAAILKHSIHLNSIRNSESGSRYDYQMYALVHSDVASCVGPTLKSLGYKVLMRRSPLELKYIEGEYLRERLLKEDGGCCGINEFTKLHAYTLVAHPAVVLVDLDTMVLKPMDHLFDAMMDDNGATLIGGDGGSGSSVETAFGDAIGGQSMDAYYTREYSIARDTMKHIPVQGGFLVVRPSLITYADFSSILRKGDYREDGGWAGLGFGPSQGSSVFQDLIPYYYDHVHAGTGVELNRCVYNNIVDDPRDGSDVCRDEYNRPDRNDECEDCRSRPVDEIVVSHFKLCQKPWECTVPKGERSEDQLCKKLHAEWFMVRNDFEAKEAGGKFQPKHFRGSC</sequence>
<keyword evidence="1" id="KW-1133">Transmembrane helix</keyword>
<keyword evidence="3" id="KW-1185">Reference proteome</keyword>
<dbReference type="InterPro" id="IPR050587">
    <property type="entry name" value="GNT1/Glycosyltrans_8"/>
</dbReference>
<feature type="transmembrane region" description="Helical" evidence="1">
    <location>
        <begin position="34"/>
        <end position="58"/>
    </location>
</feature>
<protein>
    <recommendedName>
        <fullName evidence="4">Glycosyltransferase family 8 protein</fullName>
    </recommendedName>
</protein>
<dbReference type="SUPFAM" id="SSF53448">
    <property type="entry name" value="Nucleotide-diphospho-sugar transferases"/>
    <property type="match status" value="1"/>
</dbReference>
<name>A0ABD3PHD4_9STRA</name>
<organism evidence="2 3">
    <name type="scientific">Cyclotella atomus</name>
    <dbReference type="NCBI Taxonomy" id="382360"/>
    <lineage>
        <taxon>Eukaryota</taxon>
        <taxon>Sar</taxon>
        <taxon>Stramenopiles</taxon>
        <taxon>Ochrophyta</taxon>
        <taxon>Bacillariophyta</taxon>
        <taxon>Coscinodiscophyceae</taxon>
        <taxon>Thalassiosirophycidae</taxon>
        <taxon>Stephanodiscales</taxon>
        <taxon>Stephanodiscaceae</taxon>
        <taxon>Cyclotella</taxon>
    </lineage>
</organism>
<accession>A0ABD3PHD4</accession>
<dbReference type="PANTHER" id="PTHR11183">
    <property type="entry name" value="GLYCOGENIN SUBFAMILY MEMBER"/>
    <property type="match status" value="1"/>
</dbReference>